<evidence type="ECO:0000313" key="2">
    <source>
        <dbReference type="Proteomes" id="UP000193926"/>
    </source>
</evidence>
<name>A0A1X4NM27_9RHOB</name>
<keyword evidence="2" id="KW-1185">Reference proteome</keyword>
<accession>A0A1X4NM27</accession>
<dbReference type="Proteomes" id="UP000193926">
    <property type="component" value="Unassembled WGS sequence"/>
</dbReference>
<evidence type="ECO:0000313" key="1">
    <source>
        <dbReference type="EMBL" id="OSQ51423.1"/>
    </source>
</evidence>
<reference evidence="1 2" key="1">
    <citation type="submission" date="2014-03" db="EMBL/GenBank/DDBJ databases">
        <title>The draft genome sequence of Marivita geojedonensis KCTC 23882.</title>
        <authorList>
            <person name="Lai Q."/>
            <person name="Shao Z."/>
        </authorList>
    </citation>
    <scope>NUCLEOTIDE SEQUENCE [LARGE SCALE GENOMIC DNA]</scope>
    <source>
        <strain evidence="1 2">DPG-138</strain>
    </source>
</reference>
<proteinExistence type="predicted"/>
<sequence>MSAHEGMLAHLGLNPTEDDAPFLLTELKATMGACGACHCPKTCLEWQEQGHAGPPPWCHRRKSFLSLIDACAALEAQPMRAVAAG</sequence>
<protein>
    <submittedName>
        <fullName evidence="1">Uncharacterized protein</fullName>
    </submittedName>
</protein>
<dbReference type="AlphaFoldDB" id="A0A1X4NM27"/>
<organism evidence="1 2">
    <name type="scientific">Marivita geojedonensis</name>
    <dbReference type="NCBI Taxonomy" id="1123756"/>
    <lineage>
        <taxon>Bacteria</taxon>
        <taxon>Pseudomonadati</taxon>
        <taxon>Pseudomonadota</taxon>
        <taxon>Alphaproteobacteria</taxon>
        <taxon>Rhodobacterales</taxon>
        <taxon>Roseobacteraceae</taxon>
        <taxon>Marivita</taxon>
    </lineage>
</organism>
<dbReference type="EMBL" id="JFKC01000005">
    <property type="protein sequence ID" value="OSQ51423.1"/>
    <property type="molecule type" value="Genomic_DNA"/>
</dbReference>
<dbReference type="STRING" id="1123756.MGEO_08115"/>
<gene>
    <name evidence="1" type="ORF">MGEO_08115</name>
</gene>
<comment type="caution">
    <text evidence="1">The sequence shown here is derived from an EMBL/GenBank/DDBJ whole genome shotgun (WGS) entry which is preliminary data.</text>
</comment>